<dbReference type="Pfam" id="PF00331">
    <property type="entry name" value="Glyco_hydro_10"/>
    <property type="match status" value="1"/>
</dbReference>
<dbReference type="PANTHER" id="PTHR31490">
    <property type="entry name" value="GLYCOSYL HYDROLASE"/>
    <property type="match status" value="1"/>
</dbReference>
<evidence type="ECO:0000256" key="6">
    <source>
        <dbReference type="ARBA" id="ARBA00023277"/>
    </source>
</evidence>
<dbReference type="InterPro" id="IPR017853">
    <property type="entry name" value="GH"/>
</dbReference>
<dbReference type="Gene3D" id="3.20.20.80">
    <property type="entry name" value="Glycosidases"/>
    <property type="match status" value="1"/>
</dbReference>
<evidence type="ECO:0000256" key="1">
    <source>
        <dbReference type="ARBA" id="ARBA00000681"/>
    </source>
</evidence>
<evidence type="ECO:0000313" key="12">
    <source>
        <dbReference type="EMBL" id="AYF99316.1"/>
    </source>
</evidence>
<dbReference type="EMBL" id="CP032630">
    <property type="protein sequence ID" value="AYF99316.1"/>
    <property type="molecule type" value="Genomic_DNA"/>
</dbReference>
<keyword evidence="13" id="KW-1185">Reference proteome</keyword>
<dbReference type="KEGG" id="lyd:D7I47_14360"/>
<evidence type="ECO:0000313" key="13">
    <source>
        <dbReference type="Proteomes" id="UP000278886"/>
    </source>
</evidence>
<dbReference type="InterPro" id="IPR044846">
    <property type="entry name" value="GH10"/>
</dbReference>
<proteinExistence type="inferred from homology"/>
<dbReference type="SUPFAM" id="SSF51445">
    <property type="entry name" value="(Trans)glycosidases"/>
    <property type="match status" value="1"/>
</dbReference>
<keyword evidence="5 9" id="KW-0378">Hydrolase</keyword>
<keyword evidence="6 9" id="KW-0119">Carbohydrate metabolism</keyword>
<keyword evidence="7 9" id="KW-0326">Glycosidase</keyword>
<dbReference type="OrthoDB" id="9815836at2"/>
<dbReference type="PANTHER" id="PTHR31490:SF88">
    <property type="entry name" value="BETA-XYLANASE"/>
    <property type="match status" value="1"/>
</dbReference>
<reference evidence="13" key="1">
    <citation type="submission" date="2018-09" db="EMBL/GenBank/DDBJ databases">
        <title>Genome sequencing of strain 2DFWR-13.</title>
        <authorList>
            <person name="Heo J."/>
            <person name="Kim S.-J."/>
            <person name="Kwon S.-W."/>
        </authorList>
    </citation>
    <scope>NUCLEOTIDE SEQUENCE [LARGE SCALE GENOMIC DNA]</scope>
    <source>
        <strain evidence="13">2DFWR-13</strain>
    </source>
</reference>
<dbReference type="GO" id="GO:0031176">
    <property type="term" value="F:endo-1,4-beta-xylanase activity"/>
    <property type="evidence" value="ECO:0007669"/>
    <property type="project" value="UniProtKB-EC"/>
</dbReference>
<name>A0A387BE29_9MICO</name>
<dbReference type="PROSITE" id="PS51257">
    <property type="entry name" value="PROKAR_LIPOPROTEIN"/>
    <property type="match status" value="1"/>
</dbReference>
<gene>
    <name evidence="12" type="ORF">D7I47_14360</name>
</gene>
<dbReference type="SMART" id="SM00633">
    <property type="entry name" value="Glyco_10"/>
    <property type="match status" value="1"/>
</dbReference>
<sequence>MPATPRPLLVLALASALALTACSAAEPDPPTAGPTAPADARLRDAAPEGLLVGAAVAGGGHHVDADYPDPFPNDEPYRELLASEFSSLTPENQLKWEFVHPERDRYEFGAADAIVAFAEEHGQAVRGHTLLWHSQNPDWLTEGEFSDAELRDILHEHISTVVGRYAGRIAEWDVANEIFDDSGALRSENLWILRLGEGIVADAFRWAHEADPDARLFLNDYGMESGGPKADAYLALVKELLAEGVPVGGVGFQGHLAFEYSAPGGMADNLRRFVDLGLAVAVTEADVRMPVDGTPTNAQLTQQAEWFGELLEGCLDAGHCTSFTLWGAPDRYSWVPVFFPSQGAATPWWDDLSRKPAYDTLWGILDAR</sequence>
<evidence type="ECO:0000256" key="9">
    <source>
        <dbReference type="RuleBase" id="RU361174"/>
    </source>
</evidence>
<comment type="catalytic activity">
    <reaction evidence="1 9">
        <text>Endohydrolysis of (1-&gt;4)-beta-D-xylosidic linkages in xylans.</text>
        <dbReference type="EC" id="3.2.1.8"/>
    </reaction>
</comment>
<keyword evidence="4 10" id="KW-0732">Signal</keyword>
<evidence type="ECO:0000259" key="11">
    <source>
        <dbReference type="PROSITE" id="PS51760"/>
    </source>
</evidence>
<evidence type="ECO:0000256" key="8">
    <source>
        <dbReference type="ARBA" id="ARBA00023326"/>
    </source>
</evidence>
<dbReference type="InterPro" id="IPR001000">
    <property type="entry name" value="GH10_dom"/>
</dbReference>
<dbReference type="GO" id="GO:0045493">
    <property type="term" value="P:xylan catabolic process"/>
    <property type="evidence" value="ECO:0007669"/>
    <property type="project" value="UniProtKB-KW"/>
</dbReference>
<organism evidence="12 13">
    <name type="scientific">Protaetiibacter intestinalis</name>
    <dbReference type="NCBI Taxonomy" id="2419774"/>
    <lineage>
        <taxon>Bacteria</taxon>
        <taxon>Bacillati</taxon>
        <taxon>Actinomycetota</taxon>
        <taxon>Actinomycetes</taxon>
        <taxon>Micrococcales</taxon>
        <taxon>Microbacteriaceae</taxon>
        <taxon>Protaetiibacter</taxon>
    </lineage>
</organism>
<accession>A0A387BE29</accession>
<dbReference type="EC" id="3.2.1.8" evidence="9"/>
<dbReference type="PRINTS" id="PR00134">
    <property type="entry name" value="GLHYDRLASE10"/>
</dbReference>
<protein>
    <recommendedName>
        <fullName evidence="9">Beta-xylanase</fullName>
        <ecNumber evidence="9">3.2.1.8</ecNumber>
    </recommendedName>
</protein>
<keyword evidence="8 9" id="KW-0624">Polysaccharide degradation</keyword>
<evidence type="ECO:0000256" key="5">
    <source>
        <dbReference type="ARBA" id="ARBA00022801"/>
    </source>
</evidence>
<keyword evidence="3 12" id="KW-0858">Xylan degradation</keyword>
<dbReference type="AlphaFoldDB" id="A0A387BE29"/>
<evidence type="ECO:0000256" key="2">
    <source>
        <dbReference type="ARBA" id="ARBA00007495"/>
    </source>
</evidence>
<evidence type="ECO:0000256" key="3">
    <source>
        <dbReference type="ARBA" id="ARBA00022651"/>
    </source>
</evidence>
<feature type="chain" id="PRO_5017248624" description="Beta-xylanase" evidence="10">
    <location>
        <begin position="25"/>
        <end position="368"/>
    </location>
</feature>
<dbReference type="Proteomes" id="UP000278886">
    <property type="component" value="Chromosome"/>
</dbReference>
<comment type="similarity">
    <text evidence="2 9">Belongs to the glycosyl hydrolase 10 (cellulase F) family.</text>
</comment>
<evidence type="ECO:0000256" key="7">
    <source>
        <dbReference type="ARBA" id="ARBA00023295"/>
    </source>
</evidence>
<evidence type="ECO:0000256" key="4">
    <source>
        <dbReference type="ARBA" id="ARBA00022729"/>
    </source>
</evidence>
<feature type="signal peptide" evidence="10">
    <location>
        <begin position="1"/>
        <end position="24"/>
    </location>
</feature>
<dbReference type="RefSeq" id="WP_120763684.1">
    <property type="nucleotide sequence ID" value="NZ_CP032630.1"/>
</dbReference>
<feature type="domain" description="GH10" evidence="11">
    <location>
        <begin position="72"/>
        <end position="355"/>
    </location>
</feature>
<dbReference type="PROSITE" id="PS51760">
    <property type="entry name" value="GH10_2"/>
    <property type="match status" value="1"/>
</dbReference>
<evidence type="ECO:0000256" key="10">
    <source>
        <dbReference type="SAM" id="SignalP"/>
    </source>
</evidence>